<dbReference type="GO" id="GO:0016493">
    <property type="term" value="F:C-C chemokine receptor activity"/>
    <property type="evidence" value="ECO:0007669"/>
    <property type="project" value="TreeGrafter"/>
</dbReference>
<protein>
    <recommendedName>
        <fullName evidence="3">Type-2 angiotensin II receptor</fullName>
    </recommendedName>
    <alternativeName>
        <fullName evidence="13">Angiotensin II type-2 receptor</fullName>
    </alternativeName>
</protein>
<comment type="similarity">
    <text evidence="15">Belongs to the G-protein coupled receptor 1 family.</text>
</comment>
<dbReference type="GO" id="GO:0042981">
    <property type="term" value="P:regulation of apoptotic process"/>
    <property type="evidence" value="ECO:0007669"/>
    <property type="project" value="InterPro"/>
</dbReference>
<evidence type="ECO:0000256" key="9">
    <source>
        <dbReference type="ARBA" id="ARBA00023157"/>
    </source>
</evidence>
<feature type="transmembrane region" description="Helical" evidence="17">
    <location>
        <begin position="206"/>
        <end position="236"/>
    </location>
</feature>
<dbReference type="AlphaFoldDB" id="A0AAD1WKB9"/>
<dbReference type="PRINTS" id="PR00241">
    <property type="entry name" value="ANGIOTENSINR"/>
</dbReference>
<evidence type="ECO:0000259" key="18">
    <source>
        <dbReference type="PROSITE" id="PS50262"/>
    </source>
</evidence>
<dbReference type="GO" id="GO:0006954">
    <property type="term" value="P:inflammatory response"/>
    <property type="evidence" value="ECO:0007669"/>
    <property type="project" value="InterPro"/>
</dbReference>
<feature type="transmembrane region" description="Helical" evidence="17">
    <location>
        <begin position="128"/>
        <end position="152"/>
    </location>
</feature>
<feature type="transmembrane region" description="Helical" evidence="17">
    <location>
        <begin position="300"/>
        <end position="323"/>
    </location>
</feature>
<dbReference type="GO" id="GO:0004945">
    <property type="term" value="F:angiotensin type II receptor activity"/>
    <property type="evidence" value="ECO:0007669"/>
    <property type="project" value="InterPro"/>
</dbReference>
<dbReference type="InterPro" id="IPR000248">
    <property type="entry name" value="ATII_rcpt"/>
</dbReference>
<evidence type="ECO:0000313" key="20">
    <source>
        <dbReference type="Proteomes" id="UP001295444"/>
    </source>
</evidence>
<feature type="transmembrane region" description="Helical" evidence="17">
    <location>
        <begin position="164"/>
        <end position="186"/>
    </location>
</feature>
<dbReference type="CDD" id="cd15191">
    <property type="entry name" value="7tmA_AT2R"/>
    <property type="match status" value="1"/>
</dbReference>
<dbReference type="SUPFAM" id="SSF81321">
    <property type="entry name" value="Family A G protein-coupled receptor-like"/>
    <property type="match status" value="1"/>
</dbReference>
<evidence type="ECO:0000313" key="19">
    <source>
        <dbReference type="EMBL" id="CAH2314974.1"/>
    </source>
</evidence>
<dbReference type="PROSITE" id="PS50262">
    <property type="entry name" value="G_PROTEIN_RECEP_F1_2"/>
    <property type="match status" value="1"/>
</dbReference>
<evidence type="ECO:0000256" key="12">
    <source>
        <dbReference type="ARBA" id="ARBA00023224"/>
    </source>
</evidence>
<comment type="subunit">
    <text evidence="2">Interacts with MTUS1.</text>
</comment>
<keyword evidence="11" id="KW-0325">Glycoprotein</keyword>
<dbReference type="GO" id="GO:0006955">
    <property type="term" value="P:immune response"/>
    <property type="evidence" value="ECO:0007669"/>
    <property type="project" value="TreeGrafter"/>
</dbReference>
<dbReference type="Pfam" id="PF00001">
    <property type="entry name" value="7tm_1"/>
    <property type="match status" value="1"/>
</dbReference>
<evidence type="ECO:0000256" key="5">
    <source>
        <dbReference type="ARBA" id="ARBA00022692"/>
    </source>
</evidence>
<dbReference type="InterPro" id="IPR000276">
    <property type="entry name" value="GPCR_Rhodpsn"/>
</dbReference>
<dbReference type="EMBL" id="OW240920">
    <property type="protein sequence ID" value="CAH2314974.1"/>
    <property type="molecule type" value="Genomic_DNA"/>
</dbReference>
<evidence type="ECO:0000256" key="16">
    <source>
        <dbReference type="SAM" id="MobiDB-lite"/>
    </source>
</evidence>
<organism evidence="19 20">
    <name type="scientific">Pelobates cultripes</name>
    <name type="common">Western spadefoot toad</name>
    <dbReference type="NCBI Taxonomy" id="61616"/>
    <lineage>
        <taxon>Eukaryota</taxon>
        <taxon>Metazoa</taxon>
        <taxon>Chordata</taxon>
        <taxon>Craniata</taxon>
        <taxon>Vertebrata</taxon>
        <taxon>Euteleostomi</taxon>
        <taxon>Amphibia</taxon>
        <taxon>Batrachia</taxon>
        <taxon>Anura</taxon>
        <taxon>Pelobatoidea</taxon>
        <taxon>Pelobatidae</taxon>
        <taxon>Pelobates</taxon>
    </lineage>
</organism>
<comment type="subcellular location">
    <subcellularLocation>
        <location evidence="1">Cell membrane</location>
        <topology evidence="1">Multi-pass membrane protein</topology>
    </subcellularLocation>
</comment>
<comment type="function">
    <text evidence="14">Receptor for angiotensin II, a vasoconstricting peptide. Signals primarily via a non-canonical G-protein- and beta-arrestin independent pathways. Cooperates with MTUS1 to inhibit ERK2 activation and cell proliferation.</text>
</comment>
<keyword evidence="20" id="KW-1185">Reference proteome</keyword>
<dbReference type="PANTHER" id="PTHR10489">
    <property type="entry name" value="CELL ADHESION MOLECULE"/>
    <property type="match status" value="1"/>
</dbReference>
<evidence type="ECO:0000256" key="17">
    <source>
        <dbReference type="SAM" id="Phobius"/>
    </source>
</evidence>
<keyword evidence="10 15" id="KW-0675">Receptor</keyword>
<evidence type="ECO:0000256" key="7">
    <source>
        <dbReference type="ARBA" id="ARBA00023040"/>
    </source>
</evidence>
<evidence type="ECO:0000256" key="2">
    <source>
        <dbReference type="ARBA" id="ARBA00011129"/>
    </source>
</evidence>
<keyword evidence="9" id="KW-1015">Disulfide bond</keyword>
<keyword evidence="8 17" id="KW-0472">Membrane</keyword>
<gene>
    <name evidence="19" type="ORF">PECUL_23A044827</name>
</gene>
<dbReference type="InterPro" id="IPR017452">
    <property type="entry name" value="GPCR_Rhodpsn_7TM"/>
</dbReference>
<evidence type="ECO:0000256" key="14">
    <source>
        <dbReference type="ARBA" id="ARBA00045573"/>
    </source>
</evidence>
<dbReference type="PANTHER" id="PTHR10489:SF952">
    <property type="entry name" value="TYPE-2 ANGIOTENSIN II RECEPTOR"/>
    <property type="match status" value="1"/>
</dbReference>
<keyword evidence="4" id="KW-1003">Cell membrane</keyword>
<evidence type="ECO:0000256" key="6">
    <source>
        <dbReference type="ARBA" id="ARBA00022989"/>
    </source>
</evidence>
<feature type="region of interest" description="Disordered" evidence="16">
    <location>
        <begin position="346"/>
        <end position="370"/>
    </location>
</feature>
<sequence length="370" mass="42214">MIYVNSTVLIITRETLHDISLTMFNISNDLTPTASCWNTTHSAYEFDLLPVLYSIIFILGFIGNILVITVLCLQGDVKTVASIYILNLAVADTLFLTSLPFWATYYSFRLNWMFGKAMCKISSSLVSLNLFASIFFISCMSVDRYLAIVYPLRSQRRTLTQASLVVFAVWSLSIIFSLPTFYFRNIYYIESLGVHACVMDFPKETYATWCVALSLVKICFGFFLPLTTIGTCYMMIALHLKKSKGPIINKQNRDRVLKIVSAIVMTFLICWLPFHLLTFLDALLRMGIIKDCRIEKSVEAAIPISVCLGFSNSCINPLLYCFVGNQFRENFRNVFDFRLSQRLKNQHSTSRKGSDPKVQELSHLKKDTMV</sequence>
<accession>A0AAD1WKB9</accession>
<evidence type="ECO:0000256" key="11">
    <source>
        <dbReference type="ARBA" id="ARBA00023180"/>
    </source>
</evidence>
<name>A0AAD1WKB9_PELCU</name>
<dbReference type="Gene3D" id="1.20.1070.10">
    <property type="entry name" value="Rhodopsin 7-helix transmembrane proteins"/>
    <property type="match status" value="1"/>
</dbReference>
<proteinExistence type="inferred from homology"/>
<evidence type="ECO:0000256" key="1">
    <source>
        <dbReference type="ARBA" id="ARBA00004651"/>
    </source>
</evidence>
<dbReference type="GO" id="GO:0019722">
    <property type="term" value="P:calcium-mediated signaling"/>
    <property type="evidence" value="ECO:0007669"/>
    <property type="project" value="TreeGrafter"/>
</dbReference>
<feature type="compositionally biased region" description="Basic and acidic residues" evidence="16">
    <location>
        <begin position="352"/>
        <end position="370"/>
    </location>
</feature>
<dbReference type="InterPro" id="IPR000147">
    <property type="entry name" value="ATII_AT2_rcpt"/>
</dbReference>
<feature type="transmembrane region" description="Helical" evidence="17">
    <location>
        <begin position="256"/>
        <end position="280"/>
    </location>
</feature>
<dbReference type="PRINTS" id="PR00636">
    <property type="entry name" value="ANGIOTENSN2R"/>
</dbReference>
<keyword evidence="7 15" id="KW-0297">G-protein coupled receptor</keyword>
<dbReference type="GO" id="GO:0097746">
    <property type="term" value="P:blood vessel diameter maintenance"/>
    <property type="evidence" value="ECO:0007669"/>
    <property type="project" value="InterPro"/>
</dbReference>
<evidence type="ECO:0000256" key="3">
    <source>
        <dbReference type="ARBA" id="ARBA00013651"/>
    </source>
</evidence>
<dbReference type="PRINTS" id="PR00237">
    <property type="entry name" value="GPCRRHODOPSN"/>
</dbReference>
<evidence type="ECO:0000256" key="10">
    <source>
        <dbReference type="ARBA" id="ARBA00023170"/>
    </source>
</evidence>
<keyword evidence="12 15" id="KW-0807">Transducer</keyword>
<dbReference type="GO" id="GO:0030593">
    <property type="term" value="P:neutrophil chemotaxis"/>
    <property type="evidence" value="ECO:0007669"/>
    <property type="project" value="TreeGrafter"/>
</dbReference>
<dbReference type="GO" id="GO:0009897">
    <property type="term" value="C:external side of plasma membrane"/>
    <property type="evidence" value="ECO:0007669"/>
    <property type="project" value="TreeGrafter"/>
</dbReference>
<feature type="transmembrane region" description="Helical" evidence="17">
    <location>
        <begin position="51"/>
        <end position="73"/>
    </location>
</feature>
<dbReference type="GO" id="GO:0019957">
    <property type="term" value="F:C-C chemokine binding"/>
    <property type="evidence" value="ECO:0007669"/>
    <property type="project" value="TreeGrafter"/>
</dbReference>
<dbReference type="GO" id="GO:0007204">
    <property type="term" value="P:positive regulation of cytosolic calcium ion concentration"/>
    <property type="evidence" value="ECO:0007669"/>
    <property type="project" value="TreeGrafter"/>
</dbReference>
<evidence type="ECO:0000256" key="13">
    <source>
        <dbReference type="ARBA" id="ARBA00032126"/>
    </source>
</evidence>
<dbReference type="InterPro" id="IPR050119">
    <property type="entry name" value="CCR1-9-like"/>
</dbReference>
<dbReference type="PROSITE" id="PS00237">
    <property type="entry name" value="G_PROTEIN_RECEP_F1_1"/>
    <property type="match status" value="1"/>
</dbReference>
<evidence type="ECO:0000256" key="4">
    <source>
        <dbReference type="ARBA" id="ARBA00022475"/>
    </source>
</evidence>
<feature type="transmembrane region" description="Helical" evidence="17">
    <location>
        <begin position="85"/>
        <end position="108"/>
    </location>
</feature>
<feature type="domain" description="G-protein coupled receptors family 1 profile" evidence="18">
    <location>
        <begin position="63"/>
        <end position="320"/>
    </location>
</feature>
<evidence type="ECO:0000256" key="15">
    <source>
        <dbReference type="RuleBase" id="RU000688"/>
    </source>
</evidence>
<keyword evidence="5 15" id="KW-0812">Transmembrane</keyword>
<keyword evidence="6 17" id="KW-1133">Transmembrane helix</keyword>
<evidence type="ECO:0000256" key="8">
    <source>
        <dbReference type="ARBA" id="ARBA00023136"/>
    </source>
</evidence>
<dbReference type="Proteomes" id="UP001295444">
    <property type="component" value="Chromosome 09"/>
</dbReference>
<reference evidence="19" key="1">
    <citation type="submission" date="2022-03" db="EMBL/GenBank/DDBJ databases">
        <authorList>
            <person name="Alioto T."/>
            <person name="Alioto T."/>
            <person name="Gomez Garrido J."/>
        </authorList>
    </citation>
    <scope>NUCLEOTIDE SEQUENCE</scope>
</reference>